<feature type="domain" description="Histidine kinase/HSP90-like ATPase" evidence="10">
    <location>
        <begin position="301"/>
        <end position="385"/>
    </location>
</feature>
<accession>A0ABV5K3X5</accession>
<keyword evidence="7" id="KW-0067">ATP-binding</keyword>
<dbReference type="EC" id="2.7.13.3" evidence="2"/>
<keyword evidence="9" id="KW-0812">Transmembrane</keyword>
<dbReference type="CDD" id="cd16917">
    <property type="entry name" value="HATPase_UhpB-NarQ-NarX-like"/>
    <property type="match status" value="1"/>
</dbReference>
<dbReference type="PANTHER" id="PTHR24421">
    <property type="entry name" value="NITRATE/NITRITE SENSOR PROTEIN NARX-RELATED"/>
    <property type="match status" value="1"/>
</dbReference>
<evidence type="ECO:0000313" key="14">
    <source>
        <dbReference type="Proteomes" id="UP001589750"/>
    </source>
</evidence>
<dbReference type="EMBL" id="JBHMDG010000001">
    <property type="protein sequence ID" value="MFB9311456.1"/>
    <property type="molecule type" value="Genomic_DNA"/>
</dbReference>
<organism evidence="13 14">
    <name type="scientific">Nocardioides plantarum</name>
    <dbReference type="NCBI Taxonomy" id="29299"/>
    <lineage>
        <taxon>Bacteria</taxon>
        <taxon>Bacillati</taxon>
        <taxon>Actinomycetota</taxon>
        <taxon>Actinomycetes</taxon>
        <taxon>Propionibacteriales</taxon>
        <taxon>Nocardioidaceae</taxon>
        <taxon>Nocardioides</taxon>
    </lineage>
</organism>
<keyword evidence="9" id="KW-0472">Membrane</keyword>
<evidence type="ECO:0000256" key="8">
    <source>
        <dbReference type="ARBA" id="ARBA00023012"/>
    </source>
</evidence>
<dbReference type="InterPro" id="IPR036890">
    <property type="entry name" value="HATPase_C_sf"/>
</dbReference>
<protein>
    <recommendedName>
        <fullName evidence="2">histidine kinase</fullName>
        <ecNumber evidence="2">2.7.13.3</ecNumber>
    </recommendedName>
</protein>
<dbReference type="Pfam" id="PF23539">
    <property type="entry name" value="DUF7134"/>
    <property type="match status" value="1"/>
</dbReference>
<evidence type="ECO:0000256" key="2">
    <source>
        <dbReference type="ARBA" id="ARBA00012438"/>
    </source>
</evidence>
<dbReference type="InterPro" id="IPR011712">
    <property type="entry name" value="Sig_transdc_His_kin_sub3_dim/P"/>
</dbReference>
<keyword evidence="8" id="KW-0902">Two-component regulatory system</keyword>
<evidence type="ECO:0000313" key="13">
    <source>
        <dbReference type="EMBL" id="MFB9311456.1"/>
    </source>
</evidence>
<evidence type="ECO:0000259" key="12">
    <source>
        <dbReference type="Pfam" id="PF23539"/>
    </source>
</evidence>
<keyword evidence="5" id="KW-0547">Nucleotide-binding</keyword>
<evidence type="ECO:0000256" key="3">
    <source>
        <dbReference type="ARBA" id="ARBA00022553"/>
    </source>
</evidence>
<dbReference type="Proteomes" id="UP001589750">
    <property type="component" value="Unassembled WGS sequence"/>
</dbReference>
<feature type="transmembrane region" description="Helical" evidence="9">
    <location>
        <begin position="20"/>
        <end position="45"/>
    </location>
</feature>
<dbReference type="SUPFAM" id="SSF55874">
    <property type="entry name" value="ATPase domain of HSP90 chaperone/DNA topoisomerase II/histidine kinase"/>
    <property type="match status" value="1"/>
</dbReference>
<comment type="caution">
    <text evidence="13">The sequence shown here is derived from an EMBL/GenBank/DDBJ whole genome shotgun (WGS) entry which is preliminary data.</text>
</comment>
<gene>
    <name evidence="13" type="ORF">ACFFRI_00240</name>
</gene>
<evidence type="ECO:0000256" key="5">
    <source>
        <dbReference type="ARBA" id="ARBA00022741"/>
    </source>
</evidence>
<dbReference type="GO" id="GO:0016301">
    <property type="term" value="F:kinase activity"/>
    <property type="evidence" value="ECO:0007669"/>
    <property type="project" value="UniProtKB-KW"/>
</dbReference>
<evidence type="ECO:0000256" key="6">
    <source>
        <dbReference type="ARBA" id="ARBA00022777"/>
    </source>
</evidence>
<dbReference type="Gene3D" id="3.30.565.10">
    <property type="entry name" value="Histidine kinase-like ATPase, C-terminal domain"/>
    <property type="match status" value="1"/>
</dbReference>
<evidence type="ECO:0000256" key="1">
    <source>
        <dbReference type="ARBA" id="ARBA00000085"/>
    </source>
</evidence>
<sequence>MHPPDGVLQPWRLGARGERWLDIGIVVSLLLFAPLYLIAGVRLALPLAVLQLAPLLWRRTHPGRAFAGVALASALQVVLLDTPIHSQVAFPIAVYSLARFGDQRSGLVALAVGECAAVVASVDWITGFDGDLTVRTFLPYFLTMSAFVVTAWALGTLGRTRAAYVAALVDRAERIRVEAEQQVTLAAVSERARIAREMHDVVAHGLTVMVVQADGARYAAARDPRVATETLERIAATGREALTDMRQLLGLLRADEMTGRHPLPGLVDLPALLDDAETHGTVERDLQGLDREVPTAVALTTYRVVQEALTNVRKHAGPHARTHVAVAVTDRVAIDVVDDGRGAASPPSGGHGLTGMRERLDVHGGTLTVGPRTGGGFTVSATIPL</sequence>
<keyword evidence="14" id="KW-1185">Reference proteome</keyword>
<evidence type="ECO:0000256" key="9">
    <source>
        <dbReference type="SAM" id="Phobius"/>
    </source>
</evidence>
<evidence type="ECO:0000259" key="11">
    <source>
        <dbReference type="Pfam" id="PF07730"/>
    </source>
</evidence>
<feature type="domain" description="Signal transduction histidine kinase subgroup 3 dimerisation and phosphoacceptor" evidence="11">
    <location>
        <begin position="190"/>
        <end position="255"/>
    </location>
</feature>
<feature type="transmembrane region" description="Helical" evidence="9">
    <location>
        <begin position="105"/>
        <end position="125"/>
    </location>
</feature>
<dbReference type="InterPro" id="IPR050482">
    <property type="entry name" value="Sensor_HK_TwoCompSys"/>
</dbReference>
<feature type="domain" description="DUF7134" evidence="12">
    <location>
        <begin position="18"/>
        <end position="161"/>
    </location>
</feature>
<comment type="catalytic activity">
    <reaction evidence="1">
        <text>ATP + protein L-histidine = ADP + protein N-phospho-L-histidine.</text>
        <dbReference type="EC" id="2.7.13.3"/>
    </reaction>
</comment>
<dbReference type="InterPro" id="IPR003594">
    <property type="entry name" value="HATPase_dom"/>
</dbReference>
<dbReference type="InterPro" id="IPR055558">
    <property type="entry name" value="DUF7134"/>
</dbReference>
<evidence type="ECO:0000259" key="10">
    <source>
        <dbReference type="Pfam" id="PF02518"/>
    </source>
</evidence>
<keyword evidence="9" id="KW-1133">Transmembrane helix</keyword>
<dbReference type="Pfam" id="PF02518">
    <property type="entry name" value="HATPase_c"/>
    <property type="match status" value="1"/>
</dbReference>
<evidence type="ECO:0000256" key="4">
    <source>
        <dbReference type="ARBA" id="ARBA00022679"/>
    </source>
</evidence>
<feature type="transmembrane region" description="Helical" evidence="9">
    <location>
        <begin position="137"/>
        <end position="155"/>
    </location>
</feature>
<keyword evidence="6 13" id="KW-0418">Kinase</keyword>
<dbReference type="Pfam" id="PF07730">
    <property type="entry name" value="HisKA_3"/>
    <property type="match status" value="1"/>
</dbReference>
<keyword evidence="3" id="KW-0597">Phosphoprotein</keyword>
<dbReference type="PANTHER" id="PTHR24421:SF10">
    <property type="entry name" value="NITRATE_NITRITE SENSOR PROTEIN NARQ"/>
    <property type="match status" value="1"/>
</dbReference>
<dbReference type="RefSeq" id="WP_140008794.1">
    <property type="nucleotide sequence ID" value="NZ_JBHMDG010000001.1"/>
</dbReference>
<proteinExistence type="predicted"/>
<reference evidence="13 14" key="1">
    <citation type="submission" date="2024-09" db="EMBL/GenBank/DDBJ databases">
        <authorList>
            <person name="Sun Q."/>
            <person name="Mori K."/>
        </authorList>
    </citation>
    <scope>NUCLEOTIDE SEQUENCE [LARGE SCALE GENOMIC DNA]</scope>
    <source>
        <strain evidence="13 14">JCM 9626</strain>
    </source>
</reference>
<dbReference type="Gene3D" id="1.20.5.1930">
    <property type="match status" value="1"/>
</dbReference>
<evidence type="ECO:0000256" key="7">
    <source>
        <dbReference type="ARBA" id="ARBA00022840"/>
    </source>
</evidence>
<keyword evidence="4" id="KW-0808">Transferase</keyword>
<name>A0ABV5K3X5_9ACTN</name>